<evidence type="ECO:0000256" key="1">
    <source>
        <dbReference type="SAM" id="Phobius"/>
    </source>
</evidence>
<reference evidence="2 3" key="1">
    <citation type="submission" date="2024-01" db="EMBL/GenBank/DDBJ databases">
        <title>The genomes of 5 underutilized Papilionoideae crops provide insights into root nodulation and disease resistance.</title>
        <authorList>
            <person name="Yuan L."/>
        </authorList>
    </citation>
    <scope>NUCLEOTIDE SEQUENCE [LARGE SCALE GENOMIC DNA]</scope>
    <source>
        <strain evidence="2">LY-2023</strain>
        <tissue evidence="2">Leaf</tissue>
    </source>
</reference>
<organism evidence="2 3">
    <name type="scientific">Clitoria ternatea</name>
    <name type="common">Butterfly pea</name>
    <dbReference type="NCBI Taxonomy" id="43366"/>
    <lineage>
        <taxon>Eukaryota</taxon>
        <taxon>Viridiplantae</taxon>
        <taxon>Streptophyta</taxon>
        <taxon>Embryophyta</taxon>
        <taxon>Tracheophyta</taxon>
        <taxon>Spermatophyta</taxon>
        <taxon>Magnoliopsida</taxon>
        <taxon>eudicotyledons</taxon>
        <taxon>Gunneridae</taxon>
        <taxon>Pentapetalae</taxon>
        <taxon>rosids</taxon>
        <taxon>fabids</taxon>
        <taxon>Fabales</taxon>
        <taxon>Fabaceae</taxon>
        <taxon>Papilionoideae</taxon>
        <taxon>50 kb inversion clade</taxon>
        <taxon>NPAAA clade</taxon>
        <taxon>indigoferoid/millettioid clade</taxon>
        <taxon>Phaseoleae</taxon>
        <taxon>Clitoria</taxon>
    </lineage>
</organism>
<dbReference type="Proteomes" id="UP001359559">
    <property type="component" value="Unassembled WGS sequence"/>
</dbReference>
<dbReference type="AlphaFoldDB" id="A0AAN9IKA6"/>
<dbReference type="EMBL" id="JAYKXN010000006">
    <property type="protein sequence ID" value="KAK7280765.1"/>
    <property type="molecule type" value="Genomic_DNA"/>
</dbReference>
<evidence type="ECO:0000313" key="2">
    <source>
        <dbReference type="EMBL" id="KAK7280765.1"/>
    </source>
</evidence>
<keyword evidence="1" id="KW-0472">Membrane</keyword>
<accession>A0AAN9IKA6</accession>
<comment type="caution">
    <text evidence="2">The sequence shown here is derived from an EMBL/GenBank/DDBJ whole genome shotgun (WGS) entry which is preliminary data.</text>
</comment>
<feature type="transmembrane region" description="Helical" evidence="1">
    <location>
        <begin position="16"/>
        <end position="36"/>
    </location>
</feature>
<proteinExistence type="predicted"/>
<keyword evidence="1" id="KW-1133">Transmembrane helix</keyword>
<protein>
    <submittedName>
        <fullName evidence="2">Uncharacterized protein</fullName>
    </submittedName>
</protein>
<keyword evidence="3" id="KW-1185">Reference proteome</keyword>
<gene>
    <name evidence="2" type="ORF">RJT34_25832</name>
</gene>
<evidence type="ECO:0000313" key="3">
    <source>
        <dbReference type="Proteomes" id="UP001359559"/>
    </source>
</evidence>
<keyword evidence="1" id="KW-0812">Transmembrane</keyword>
<sequence length="68" mass="7490">MELKHGRAERPQAQPSMSFIIIVFILGFVSIGTVAARRDLGFLALRNLTSRFLNTCSDSLPLPCDLAI</sequence>
<name>A0AAN9IKA6_CLITE</name>